<proteinExistence type="predicted"/>
<dbReference type="EMBL" id="LAZR01015743">
    <property type="protein sequence ID" value="KKM07559.1"/>
    <property type="molecule type" value="Genomic_DNA"/>
</dbReference>
<gene>
    <name evidence="1" type="ORF">LCGC14_1732720</name>
</gene>
<name>A0A0F9H8V2_9ZZZZ</name>
<evidence type="ECO:0000313" key="1">
    <source>
        <dbReference type="EMBL" id="KKM07559.1"/>
    </source>
</evidence>
<dbReference type="AlphaFoldDB" id="A0A0F9H8V2"/>
<sequence length="56" mass="6739">MKCPKCGYKKMWQFPHNKLMISCPECNTQMRNPKYKEQTSFEEGGLVKWQNTIMEH</sequence>
<organism evidence="1">
    <name type="scientific">marine sediment metagenome</name>
    <dbReference type="NCBI Taxonomy" id="412755"/>
    <lineage>
        <taxon>unclassified sequences</taxon>
        <taxon>metagenomes</taxon>
        <taxon>ecological metagenomes</taxon>
    </lineage>
</organism>
<comment type="caution">
    <text evidence="1">The sequence shown here is derived from an EMBL/GenBank/DDBJ whole genome shotgun (WGS) entry which is preliminary data.</text>
</comment>
<accession>A0A0F9H8V2</accession>
<protein>
    <submittedName>
        <fullName evidence="1">Uncharacterized protein</fullName>
    </submittedName>
</protein>
<reference evidence="1" key="1">
    <citation type="journal article" date="2015" name="Nature">
        <title>Complex archaea that bridge the gap between prokaryotes and eukaryotes.</title>
        <authorList>
            <person name="Spang A."/>
            <person name="Saw J.H."/>
            <person name="Jorgensen S.L."/>
            <person name="Zaremba-Niedzwiedzka K."/>
            <person name="Martijn J."/>
            <person name="Lind A.E."/>
            <person name="van Eijk R."/>
            <person name="Schleper C."/>
            <person name="Guy L."/>
            <person name="Ettema T.J."/>
        </authorList>
    </citation>
    <scope>NUCLEOTIDE SEQUENCE</scope>
</reference>